<reference evidence="1 2" key="1">
    <citation type="submission" date="2018-09" db="EMBL/GenBank/DDBJ databases">
        <title>Bacillus saliacetes sp. nov., isolated from Thai shrimp paste (Ka-pi).</title>
        <authorList>
            <person name="Daroonpunt R."/>
            <person name="Tanasupawat S."/>
            <person name="Yiamsombut S."/>
        </authorList>
    </citation>
    <scope>NUCLEOTIDE SEQUENCE [LARGE SCALE GENOMIC DNA]</scope>
    <source>
        <strain evidence="1 2">SKP7-4</strain>
    </source>
</reference>
<dbReference type="OrthoDB" id="2455619at2"/>
<dbReference type="AlphaFoldDB" id="A0A3A1QSK8"/>
<evidence type="ECO:0000313" key="1">
    <source>
        <dbReference type="EMBL" id="RIW28243.1"/>
    </source>
</evidence>
<accession>A0A3A1QSK8</accession>
<dbReference type="Pfam" id="PF17279">
    <property type="entry name" value="DUF5344"/>
    <property type="match status" value="1"/>
</dbReference>
<evidence type="ECO:0000313" key="2">
    <source>
        <dbReference type="Proteomes" id="UP000265801"/>
    </source>
</evidence>
<name>A0A3A1QSK8_9BACI</name>
<organism evidence="1 2">
    <name type="scientific">Bacillus salacetis</name>
    <dbReference type="NCBI Taxonomy" id="2315464"/>
    <lineage>
        <taxon>Bacteria</taxon>
        <taxon>Bacillati</taxon>
        <taxon>Bacillota</taxon>
        <taxon>Bacilli</taxon>
        <taxon>Bacillales</taxon>
        <taxon>Bacillaceae</taxon>
        <taxon>Bacillus</taxon>
    </lineage>
</organism>
<proteinExistence type="predicted"/>
<dbReference type="Proteomes" id="UP000265801">
    <property type="component" value="Unassembled WGS sequence"/>
</dbReference>
<gene>
    <name evidence="1" type="ORF">D3H55_22015</name>
</gene>
<comment type="caution">
    <text evidence="1">The sequence shown here is derived from an EMBL/GenBank/DDBJ whole genome shotgun (WGS) entry which is preliminary data.</text>
</comment>
<dbReference type="EMBL" id="QXIR01000046">
    <property type="protein sequence ID" value="RIW28243.1"/>
    <property type="molecule type" value="Genomic_DNA"/>
</dbReference>
<keyword evidence="2" id="KW-1185">Reference proteome</keyword>
<dbReference type="InterPro" id="IPR046318">
    <property type="entry name" value="DUF5344"/>
</dbReference>
<dbReference type="RefSeq" id="WP_119549470.1">
    <property type="nucleotide sequence ID" value="NZ_QXIR01000046.1"/>
</dbReference>
<sequence>MNTDIIIRIGEINEILSTLQSAAESFDPSLIKDTASANQLDMVNRLNEINILLEEVGEVYKGLLMENNHSARKAILDFKETDDDISASIRLR</sequence>
<protein>
    <submittedName>
        <fullName evidence="1">Uncharacterized protein</fullName>
    </submittedName>
</protein>